<dbReference type="GO" id="GO:0009249">
    <property type="term" value="P:protein lipoylation"/>
    <property type="evidence" value="ECO:0007669"/>
    <property type="project" value="TreeGrafter"/>
</dbReference>
<dbReference type="CDD" id="cd06848">
    <property type="entry name" value="GCS_H"/>
    <property type="match status" value="1"/>
</dbReference>
<dbReference type="STRING" id="400727.A0A2T7NJC7"/>
<comment type="caution">
    <text evidence="1">The sequence shown here is derived from an EMBL/GenBank/DDBJ whole genome shotgun (WGS) entry which is preliminary data.</text>
</comment>
<evidence type="ECO:0000313" key="2">
    <source>
        <dbReference type="Proteomes" id="UP000245119"/>
    </source>
</evidence>
<dbReference type="SUPFAM" id="SSF51230">
    <property type="entry name" value="Single hybrid motif"/>
    <property type="match status" value="1"/>
</dbReference>
<dbReference type="Gene3D" id="2.40.50.100">
    <property type="match status" value="1"/>
</dbReference>
<dbReference type="GO" id="GO:0005739">
    <property type="term" value="C:mitochondrion"/>
    <property type="evidence" value="ECO:0007669"/>
    <property type="project" value="TreeGrafter"/>
</dbReference>
<gene>
    <name evidence="1" type="ORF">C0Q70_19444</name>
</gene>
<protein>
    <recommendedName>
        <fullName evidence="3">Lipoyl-binding domain-containing protein</fullName>
    </recommendedName>
</protein>
<evidence type="ECO:0008006" key="3">
    <source>
        <dbReference type="Google" id="ProtNLM"/>
    </source>
</evidence>
<dbReference type="InterPro" id="IPR011053">
    <property type="entry name" value="Single_hybrid_motif"/>
</dbReference>
<sequence length="83" mass="9075">MKISWAQKAEAGCLESVKAASDVYSPVAGKIVEVNEKLAATPNLLNSSPLEDGWIFKLEVASRSDVEGLMNETAYKKFLETQK</sequence>
<name>A0A2T7NJC7_POMCA</name>
<dbReference type="EMBL" id="PZQS01000012">
    <property type="protein sequence ID" value="PVD21273.1"/>
    <property type="molecule type" value="Genomic_DNA"/>
</dbReference>
<dbReference type="Pfam" id="PF01597">
    <property type="entry name" value="GCV_H"/>
    <property type="match status" value="1"/>
</dbReference>
<dbReference type="OrthoDB" id="10264154at2759"/>
<dbReference type="GO" id="GO:0019464">
    <property type="term" value="P:glycine decarboxylation via glycine cleavage system"/>
    <property type="evidence" value="ECO:0007669"/>
    <property type="project" value="InterPro"/>
</dbReference>
<dbReference type="InterPro" id="IPR033753">
    <property type="entry name" value="GCV_H/Fam206"/>
</dbReference>
<evidence type="ECO:0000313" key="1">
    <source>
        <dbReference type="EMBL" id="PVD21273.1"/>
    </source>
</evidence>
<dbReference type="AlphaFoldDB" id="A0A2T7NJC7"/>
<dbReference type="PANTHER" id="PTHR11715:SF3">
    <property type="entry name" value="GLYCINE CLEAVAGE SYSTEM H PROTEIN-RELATED"/>
    <property type="match status" value="1"/>
</dbReference>
<dbReference type="InterPro" id="IPR002930">
    <property type="entry name" value="GCV_H"/>
</dbReference>
<dbReference type="GO" id="GO:0005960">
    <property type="term" value="C:glycine cleavage complex"/>
    <property type="evidence" value="ECO:0007669"/>
    <property type="project" value="InterPro"/>
</dbReference>
<reference evidence="1 2" key="1">
    <citation type="submission" date="2018-04" db="EMBL/GenBank/DDBJ databases">
        <title>The genome of golden apple snail Pomacea canaliculata provides insight into stress tolerance and invasive adaptation.</title>
        <authorList>
            <person name="Liu C."/>
            <person name="Liu B."/>
            <person name="Ren Y."/>
            <person name="Zhang Y."/>
            <person name="Wang H."/>
            <person name="Li S."/>
            <person name="Jiang F."/>
            <person name="Yin L."/>
            <person name="Zhang G."/>
            <person name="Qian W."/>
            <person name="Fan W."/>
        </authorList>
    </citation>
    <scope>NUCLEOTIDE SEQUENCE [LARGE SCALE GENOMIC DNA]</scope>
    <source>
        <strain evidence="1">SZHN2017</strain>
        <tissue evidence="1">Muscle</tissue>
    </source>
</reference>
<dbReference type="Proteomes" id="UP000245119">
    <property type="component" value="Linkage Group LG12"/>
</dbReference>
<proteinExistence type="predicted"/>
<organism evidence="1 2">
    <name type="scientific">Pomacea canaliculata</name>
    <name type="common">Golden apple snail</name>
    <dbReference type="NCBI Taxonomy" id="400727"/>
    <lineage>
        <taxon>Eukaryota</taxon>
        <taxon>Metazoa</taxon>
        <taxon>Spiralia</taxon>
        <taxon>Lophotrochozoa</taxon>
        <taxon>Mollusca</taxon>
        <taxon>Gastropoda</taxon>
        <taxon>Caenogastropoda</taxon>
        <taxon>Architaenioglossa</taxon>
        <taxon>Ampullarioidea</taxon>
        <taxon>Ampullariidae</taxon>
        <taxon>Pomacea</taxon>
    </lineage>
</organism>
<keyword evidence="2" id="KW-1185">Reference proteome</keyword>
<dbReference type="PANTHER" id="PTHR11715">
    <property type="entry name" value="GLYCINE CLEAVAGE SYSTEM H PROTEIN"/>
    <property type="match status" value="1"/>
</dbReference>
<accession>A0A2T7NJC7</accession>